<dbReference type="Proteomes" id="UP000297229">
    <property type="component" value="Unassembled WGS sequence"/>
</dbReference>
<feature type="region of interest" description="Disordered" evidence="1">
    <location>
        <begin position="53"/>
        <end position="136"/>
    </location>
</feature>
<evidence type="ECO:0000256" key="1">
    <source>
        <dbReference type="SAM" id="MobiDB-lite"/>
    </source>
</evidence>
<name>A0A4Z1JVP9_9HELO</name>
<dbReference type="AlphaFoldDB" id="A0A4Z1JVP9"/>
<feature type="compositionally biased region" description="Basic residues" evidence="1">
    <location>
        <begin position="67"/>
        <end position="78"/>
    </location>
</feature>
<sequence>MSDYSDLPLELELRNQIYRDTVIPRLIAKAQRFSPYEKLRKYFQNKLRAWKSQQRKLAKAQQQGAPARRRRQCRGIKPRAKEQNSPMKARRVRRSPQTLRREREAIRAWKIRYANQPPPSPRDEATESQLPEAPARRRRLCRGIKSRAEEQKFANADAQPLGPSRMLRREHKEAIRRWKLQQAHQAALIQEDESNEASGSQPPEVPVRKRRLVRGIRAQPDTQLFSLQFNTIGVDSSIPPEHHQYLMSVSTEMTQLSSENSFFLI</sequence>
<reference evidence="2 3" key="1">
    <citation type="submission" date="2017-12" db="EMBL/GenBank/DDBJ databases">
        <title>Comparative genomics of Botrytis spp.</title>
        <authorList>
            <person name="Valero-Jimenez C.A."/>
            <person name="Tapia P."/>
            <person name="Veloso J."/>
            <person name="Silva-Moreno E."/>
            <person name="Staats M."/>
            <person name="Valdes J.H."/>
            <person name="Van Kan J.A.L."/>
        </authorList>
    </citation>
    <scope>NUCLEOTIDE SEQUENCE [LARGE SCALE GENOMIC DNA]</scope>
    <source>
        <strain evidence="2 3">Be9601</strain>
    </source>
</reference>
<feature type="region of interest" description="Disordered" evidence="1">
    <location>
        <begin position="186"/>
        <end position="207"/>
    </location>
</feature>
<gene>
    <name evidence="2" type="ORF">BELL_0084g00160</name>
</gene>
<accession>A0A4Z1JVP9</accession>
<keyword evidence="3" id="KW-1185">Reference proteome</keyword>
<evidence type="ECO:0000313" key="2">
    <source>
        <dbReference type="EMBL" id="TGO77961.1"/>
    </source>
</evidence>
<proteinExistence type="predicted"/>
<dbReference type="EMBL" id="PQXM01000084">
    <property type="protein sequence ID" value="TGO77961.1"/>
    <property type="molecule type" value="Genomic_DNA"/>
</dbReference>
<comment type="caution">
    <text evidence="2">The sequence shown here is derived from an EMBL/GenBank/DDBJ whole genome shotgun (WGS) entry which is preliminary data.</text>
</comment>
<protein>
    <submittedName>
        <fullName evidence="2">Uncharacterized protein</fullName>
    </submittedName>
</protein>
<organism evidence="2 3">
    <name type="scientific">Botrytis elliptica</name>
    <dbReference type="NCBI Taxonomy" id="278938"/>
    <lineage>
        <taxon>Eukaryota</taxon>
        <taxon>Fungi</taxon>
        <taxon>Dikarya</taxon>
        <taxon>Ascomycota</taxon>
        <taxon>Pezizomycotina</taxon>
        <taxon>Leotiomycetes</taxon>
        <taxon>Helotiales</taxon>
        <taxon>Sclerotiniaceae</taxon>
        <taxon>Botrytis</taxon>
    </lineage>
</organism>
<evidence type="ECO:0000313" key="3">
    <source>
        <dbReference type="Proteomes" id="UP000297229"/>
    </source>
</evidence>